<protein>
    <submittedName>
        <fullName evidence="1">Uncharacterized protein</fullName>
    </submittedName>
</protein>
<comment type="caution">
    <text evidence="1">The sequence shown here is derived from an EMBL/GenBank/DDBJ whole genome shotgun (WGS) entry which is preliminary data.</text>
</comment>
<proteinExistence type="predicted"/>
<gene>
    <name evidence="1" type="ORF">HHU12_09620</name>
</gene>
<dbReference type="InterPro" id="IPR054220">
    <property type="entry name" value="DUF6940"/>
</dbReference>
<organism evidence="1 2">
    <name type="scientific">Flammeovirga aprica JL-4</name>
    <dbReference type="NCBI Taxonomy" id="694437"/>
    <lineage>
        <taxon>Bacteria</taxon>
        <taxon>Pseudomonadati</taxon>
        <taxon>Bacteroidota</taxon>
        <taxon>Cytophagia</taxon>
        <taxon>Cytophagales</taxon>
        <taxon>Flammeovirgaceae</taxon>
        <taxon>Flammeovirga</taxon>
    </lineage>
</organism>
<accession>A0A7X9P3Z2</accession>
<dbReference type="EMBL" id="JABANE010000021">
    <property type="protein sequence ID" value="NME68217.1"/>
    <property type="molecule type" value="Genomic_DNA"/>
</dbReference>
<name>A0A7X9P3Z2_9BACT</name>
<dbReference type="RefSeq" id="WP_169656528.1">
    <property type="nucleotide sequence ID" value="NZ_JABANE010000021.1"/>
</dbReference>
<dbReference type="Pfam" id="PF22086">
    <property type="entry name" value="DUF6940"/>
    <property type="match status" value="1"/>
</dbReference>
<dbReference type="Proteomes" id="UP000576082">
    <property type="component" value="Unassembled WGS sequence"/>
</dbReference>
<dbReference type="AlphaFoldDB" id="A0A7X9P3Z2"/>
<sequence length="198" mass="23097">MYTFITLGKNEHAARLKIQDGDKNLSFSEVFDLWKTSSSFIDFYTCKLLEVLGNSFFWEHPPLLQKDLDKDYELVIRKTNSYAKRVMDEQAFSEHFEIDNAIVNFDNLGRNARLIVPVKTKEGDIYKHLGSFLEGGDKEQIEGLFQTIAIQVESELKKGKQIWLNTAGLGVIWLHVRLDTRPKYYKTKQYKNPDFFSE</sequence>
<evidence type="ECO:0000313" key="2">
    <source>
        <dbReference type="Proteomes" id="UP000576082"/>
    </source>
</evidence>
<evidence type="ECO:0000313" key="1">
    <source>
        <dbReference type="EMBL" id="NME68217.1"/>
    </source>
</evidence>
<keyword evidence="2" id="KW-1185">Reference proteome</keyword>
<reference evidence="1 2" key="1">
    <citation type="submission" date="2020-04" db="EMBL/GenBank/DDBJ databases">
        <title>Flammeovirga sp. SR4, a novel species isolated from seawater.</title>
        <authorList>
            <person name="Wang X."/>
        </authorList>
    </citation>
    <scope>NUCLEOTIDE SEQUENCE [LARGE SCALE GENOMIC DNA]</scope>
    <source>
        <strain evidence="1 2">ATCC 23126</strain>
    </source>
</reference>